<feature type="transmembrane region" description="Helical" evidence="6">
    <location>
        <begin position="434"/>
        <end position="453"/>
    </location>
</feature>
<feature type="transmembrane region" description="Helical" evidence="6">
    <location>
        <begin position="62"/>
        <end position="82"/>
    </location>
</feature>
<comment type="subcellular location">
    <subcellularLocation>
        <location evidence="1">Membrane</location>
        <topology evidence="1">Multi-pass membrane protein</topology>
    </subcellularLocation>
</comment>
<evidence type="ECO:0000256" key="3">
    <source>
        <dbReference type="ARBA" id="ARBA00022692"/>
    </source>
</evidence>
<dbReference type="AlphaFoldDB" id="A0A6G1KK52"/>
<dbReference type="PIRSF" id="PIRSF006060">
    <property type="entry name" value="AA_transporter"/>
    <property type="match status" value="1"/>
</dbReference>
<dbReference type="OrthoDB" id="3257095at2759"/>
<feature type="transmembrane region" description="Helical" evidence="6">
    <location>
        <begin position="395"/>
        <end position="414"/>
    </location>
</feature>
<keyword evidence="8" id="KW-1185">Reference proteome</keyword>
<accession>A0A6G1KK52</accession>
<evidence type="ECO:0000256" key="2">
    <source>
        <dbReference type="ARBA" id="ARBA00022448"/>
    </source>
</evidence>
<evidence type="ECO:0000313" key="7">
    <source>
        <dbReference type="EMBL" id="KAF2713003.1"/>
    </source>
</evidence>
<keyword evidence="2" id="KW-0813">Transport</keyword>
<sequence>MSETSNGTQHDEFDMDRMGKRQELRRDFQFMSMFGYAVILGSTWEFALIILGLALVNGGTAGSIWMFAVVCFGMFFVMLSMAEMASMAPTSGGQYHWVSEFAPRKYQKFLSYIVGWLCAVGWQAGMGAIAFSATQQLEGLIALNLPYEIKGWHSTLICIATTIFAILWNTVFIRKLPLLEGLGFILHAFGFVAFLTVLWVMAPRTPAKQVWTTFEDNSGWGNTGLSTVVGILGPMATLIGSDSSCHLSEELKDASWVLPRAMVATAIVNYAMGFVMTVTICSTLGTDTMSVLTTRLGQPWMQILLNATESVAGTSVMAATVWVLLLFCATNSITTSSRQLFAFARDKGLPFSDYLAKIRPGWDVPMNAVLVTLLFTTLLSCIIAGSAIAFNVITALSQLGLVSSYIVVIACILAKRLKGEPLLPSKFDLGRSGILVNVIALAFLALVFVFLFFPAAPHPTPATMNWSSLMFGVILLFSLGYYYVWGRYKYEGPVVLVKTL</sequence>
<evidence type="ECO:0000313" key="8">
    <source>
        <dbReference type="Proteomes" id="UP000799428"/>
    </source>
</evidence>
<dbReference type="GO" id="GO:0016020">
    <property type="term" value="C:membrane"/>
    <property type="evidence" value="ECO:0007669"/>
    <property type="project" value="UniProtKB-SubCell"/>
</dbReference>
<keyword evidence="3 6" id="KW-0812">Transmembrane</keyword>
<feature type="transmembrane region" description="Helical" evidence="6">
    <location>
        <begin position="151"/>
        <end position="172"/>
    </location>
</feature>
<dbReference type="PANTHER" id="PTHR45649">
    <property type="entry name" value="AMINO-ACID PERMEASE BAT1"/>
    <property type="match status" value="1"/>
</dbReference>
<feature type="transmembrane region" description="Helical" evidence="6">
    <location>
        <begin position="465"/>
        <end position="484"/>
    </location>
</feature>
<feature type="transmembrane region" description="Helical" evidence="6">
    <location>
        <begin position="109"/>
        <end position="131"/>
    </location>
</feature>
<evidence type="ECO:0000256" key="6">
    <source>
        <dbReference type="SAM" id="Phobius"/>
    </source>
</evidence>
<dbReference type="GO" id="GO:0022857">
    <property type="term" value="F:transmembrane transporter activity"/>
    <property type="evidence" value="ECO:0007669"/>
    <property type="project" value="InterPro"/>
</dbReference>
<dbReference type="Pfam" id="PF13520">
    <property type="entry name" value="AA_permease_2"/>
    <property type="match status" value="1"/>
</dbReference>
<name>A0A6G1KK52_9PLEO</name>
<protein>
    <submittedName>
        <fullName evidence="7">Amino acid transporter</fullName>
    </submittedName>
</protein>
<feature type="transmembrane region" description="Helical" evidence="6">
    <location>
        <begin position="261"/>
        <end position="285"/>
    </location>
</feature>
<feature type="transmembrane region" description="Helical" evidence="6">
    <location>
        <begin position="30"/>
        <end position="56"/>
    </location>
</feature>
<dbReference type="Gene3D" id="1.20.1740.10">
    <property type="entry name" value="Amino acid/polyamine transporter I"/>
    <property type="match status" value="1"/>
</dbReference>
<evidence type="ECO:0000256" key="1">
    <source>
        <dbReference type="ARBA" id="ARBA00004141"/>
    </source>
</evidence>
<dbReference type="InterPro" id="IPR002293">
    <property type="entry name" value="AA/rel_permease1"/>
</dbReference>
<gene>
    <name evidence="7" type="ORF">K504DRAFT_371089</name>
</gene>
<keyword evidence="5 6" id="KW-0472">Membrane</keyword>
<dbReference type="PANTHER" id="PTHR45649:SF2">
    <property type="entry name" value="ACID PERMEASE, PUTATIVE-RELATED"/>
    <property type="match status" value="1"/>
</dbReference>
<dbReference type="Proteomes" id="UP000799428">
    <property type="component" value="Unassembled WGS sequence"/>
</dbReference>
<reference evidence="7" key="1">
    <citation type="journal article" date="2020" name="Stud. Mycol.">
        <title>101 Dothideomycetes genomes: a test case for predicting lifestyles and emergence of pathogens.</title>
        <authorList>
            <person name="Haridas S."/>
            <person name="Albert R."/>
            <person name="Binder M."/>
            <person name="Bloem J."/>
            <person name="Labutti K."/>
            <person name="Salamov A."/>
            <person name="Andreopoulos B."/>
            <person name="Baker S."/>
            <person name="Barry K."/>
            <person name="Bills G."/>
            <person name="Bluhm B."/>
            <person name="Cannon C."/>
            <person name="Castanera R."/>
            <person name="Culley D."/>
            <person name="Daum C."/>
            <person name="Ezra D."/>
            <person name="Gonzalez J."/>
            <person name="Henrissat B."/>
            <person name="Kuo A."/>
            <person name="Liang C."/>
            <person name="Lipzen A."/>
            <person name="Lutzoni F."/>
            <person name="Magnuson J."/>
            <person name="Mondo S."/>
            <person name="Nolan M."/>
            <person name="Ohm R."/>
            <person name="Pangilinan J."/>
            <person name="Park H.-J."/>
            <person name="Ramirez L."/>
            <person name="Alfaro M."/>
            <person name="Sun H."/>
            <person name="Tritt A."/>
            <person name="Yoshinaga Y."/>
            <person name="Zwiers L.-H."/>
            <person name="Turgeon B."/>
            <person name="Goodwin S."/>
            <person name="Spatafora J."/>
            <person name="Crous P."/>
            <person name="Grigoriev I."/>
        </authorList>
    </citation>
    <scope>NUCLEOTIDE SEQUENCE</scope>
    <source>
        <strain evidence="7">CBS 279.74</strain>
    </source>
</reference>
<keyword evidence="4 6" id="KW-1133">Transmembrane helix</keyword>
<organism evidence="7 8">
    <name type="scientific">Pleomassaria siparia CBS 279.74</name>
    <dbReference type="NCBI Taxonomy" id="1314801"/>
    <lineage>
        <taxon>Eukaryota</taxon>
        <taxon>Fungi</taxon>
        <taxon>Dikarya</taxon>
        <taxon>Ascomycota</taxon>
        <taxon>Pezizomycotina</taxon>
        <taxon>Dothideomycetes</taxon>
        <taxon>Pleosporomycetidae</taxon>
        <taxon>Pleosporales</taxon>
        <taxon>Pleomassariaceae</taxon>
        <taxon>Pleomassaria</taxon>
    </lineage>
</organism>
<evidence type="ECO:0000256" key="4">
    <source>
        <dbReference type="ARBA" id="ARBA00022989"/>
    </source>
</evidence>
<feature type="transmembrane region" description="Helical" evidence="6">
    <location>
        <begin position="368"/>
        <end position="389"/>
    </location>
</feature>
<dbReference type="EMBL" id="MU005765">
    <property type="protein sequence ID" value="KAF2713003.1"/>
    <property type="molecule type" value="Genomic_DNA"/>
</dbReference>
<evidence type="ECO:0000256" key="5">
    <source>
        <dbReference type="ARBA" id="ARBA00023136"/>
    </source>
</evidence>
<feature type="transmembrane region" description="Helical" evidence="6">
    <location>
        <begin position="184"/>
        <end position="202"/>
    </location>
</feature>
<proteinExistence type="predicted"/>